<gene>
    <name evidence="2" type="ORF">Fuma_00836</name>
</gene>
<dbReference type="KEGG" id="fmr:Fuma_00836"/>
<evidence type="ECO:0000313" key="3">
    <source>
        <dbReference type="Proteomes" id="UP000187735"/>
    </source>
</evidence>
<feature type="chain" id="PRO_5013088856" evidence="1">
    <location>
        <begin position="22"/>
        <end position="497"/>
    </location>
</feature>
<sequence precursor="true">MIRFSLMLTAVLLATTANVHAGWQYLSLNDLPNDAVLEGSSTEGFLQIRSLDDSFSTIVFEQPNDVLYLDLGAGDDKLTVDGLTIFGFTADIFVQGAGGDDSVVLNDLQSAGSVYVDDMSGNNSYLQSQTNILGSVDINDGPGEQTVRIARSTGDAISGSLSITSTDGGSSVFVGGGSGGRTEIGGGVSIANSGYGDDEFWFDLSRIDGDVYVDHGNGKSIARAVQGSIGGSLTQIVASGQLSATVRQSAIYGALNLQCGEGSTGVFLGDVPVSGGIFINSGLGFDSHTFWGVQTPELVIDNGEGGSRLTMDSAITSFNIARLQVTNLDGSDEINLNGAHRGAIGRNWVGDVEINNGNGNSTVAISDFVTHVRSVRVSAGVGNDQLILDDTTVDGDVIAFHGVGGSDVAITNADIGGQLELDSGDDVDYVTVMDSTIEGPTYIRTHQGDDSVTISANAFFGDFVAEGGAGFDILATANDSYFGGSEYVTGFDYVFDF</sequence>
<dbReference type="RefSeq" id="WP_077023037.1">
    <property type="nucleotide sequence ID" value="NZ_CP017641.1"/>
</dbReference>
<proteinExistence type="predicted"/>
<reference evidence="2 3" key="1">
    <citation type="journal article" date="2016" name="Front. Microbiol.">
        <title>Fuerstia marisgermanicae gen. nov., sp. nov., an Unusual Member of the Phylum Planctomycetes from the German Wadden Sea.</title>
        <authorList>
            <person name="Kohn T."/>
            <person name="Heuer A."/>
            <person name="Jogler M."/>
            <person name="Vollmers J."/>
            <person name="Boedeker C."/>
            <person name="Bunk B."/>
            <person name="Rast P."/>
            <person name="Borchert D."/>
            <person name="Glockner I."/>
            <person name="Freese H.M."/>
            <person name="Klenk H.P."/>
            <person name="Overmann J."/>
            <person name="Kaster A.K."/>
            <person name="Rohde M."/>
            <person name="Wiegand S."/>
            <person name="Jogler C."/>
        </authorList>
    </citation>
    <scope>NUCLEOTIDE SEQUENCE [LARGE SCALE GENOMIC DNA]</scope>
    <source>
        <strain evidence="2 3">NH11</strain>
    </source>
</reference>
<protein>
    <submittedName>
        <fullName evidence="2">Uncharacterized protein</fullName>
    </submittedName>
</protein>
<evidence type="ECO:0000313" key="2">
    <source>
        <dbReference type="EMBL" id="APZ91250.1"/>
    </source>
</evidence>
<name>A0A1P8WAZ9_9PLAN</name>
<feature type="signal peptide" evidence="1">
    <location>
        <begin position="1"/>
        <end position="21"/>
    </location>
</feature>
<evidence type="ECO:0000256" key="1">
    <source>
        <dbReference type="SAM" id="SignalP"/>
    </source>
</evidence>
<keyword evidence="1" id="KW-0732">Signal</keyword>
<dbReference type="EMBL" id="CP017641">
    <property type="protein sequence ID" value="APZ91250.1"/>
    <property type="molecule type" value="Genomic_DNA"/>
</dbReference>
<organism evidence="2 3">
    <name type="scientific">Fuerstiella marisgermanici</name>
    <dbReference type="NCBI Taxonomy" id="1891926"/>
    <lineage>
        <taxon>Bacteria</taxon>
        <taxon>Pseudomonadati</taxon>
        <taxon>Planctomycetota</taxon>
        <taxon>Planctomycetia</taxon>
        <taxon>Planctomycetales</taxon>
        <taxon>Planctomycetaceae</taxon>
        <taxon>Fuerstiella</taxon>
    </lineage>
</organism>
<keyword evidence="3" id="KW-1185">Reference proteome</keyword>
<dbReference type="AlphaFoldDB" id="A0A1P8WAZ9"/>
<dbReference type="OrthoDB" id="236681at2"/>
<accession>A0A1P8WAZ9</accession>
<dbReference type="Proteomes" id="UP000187735">
    <property type="component" value="Chromosome"/>
</dbReference>